<evidence type="ECO:0000313" key="5">
    <source>
        <dbReference type="EMBL" id="KAA9133068.1"/>
    </source>
</evidence>
<comment type="caution">
    <text evidence="5">The sequence shown here is derived from an EMBL/GenBank/DDBJ whole genome shotgun (WGS) entry which is preliminary data.</text>
</comment>
<evidence type="ECO:0000256" key="2">
    <source>
        <dbReference type="ARBA" id="ARBA00023015"/>
    </source>
</evidence>
<dbReference type="PANTHER" id="PTHR30265">
    <property type="entry name" value="RHO-INTERACTING TRANSCRIPTION TERMINATION FACTOR NUSG"/>
    <property type="match status" value="1"/>
</dbReference>
<keyword evidence="1" id="KW-0889">Transcription antitermination</keyword>
<dbReference type="CDD" id="cd09892">
    <property type="entry name" value="NGN_SP_RfaH"/>
    <property type="match status" value="1"/>
</dbReference>
<evidence type="ECO:0000313" key="6">
    <source>
        <dbReference type="Proteomes" id="UP000325372"/>
    </source>
</evidence>
<dbReference type="Proteomes" id="UP000325372">
    <property type="component" value="Unassembled WGS sequence"/>
</dbReference>
<feature type="domain" description="NusG-like N-terminal" evidence="4">
    <location>
        <begin position="1"/>
        <end position="99"/>
    </location>
</feature>
<dbReference type="PANTHER" id="PTHR30265:SF7">
    <property type="entry name" value="TRANSCRIPTION ANTITERMINATION PROTEIN RFAH"/>
    <property type="match status" value="1"/>
</dbReference>
<dbReference type="GO" id="GO:0006354">
    <property type="term" value="P:DNA-templated transcription elongation"/>
    <property type="evidence" value="ECO:0007669"/>
    <property type="project" value="InterPro"/>
</dbReference>
<keyword evidence="6" id="KW-1185">Reference proteome</keyword>
<dbReference type="SUPFAM" id="SSF82679">
    <property type="entry name" value="N-utilization substance G protein NusG, N-terminal domain"/>
    <property type="match status" value="1"/>
</dbReference>
<keyword evidence="3" id="KW-0804">Transcription</keyword>
<dbReference type="EMBL" id="VYXP01000002">
    <property type="protein sequence ID" value="KAA9133068.1"/>
    <property type="molecule type" value="Genomic_DNA"/>
</dbReference>
<name>A0A5N0TEL6_9GAMM</name>
<dbReference type="InterPro" id="IPR043425">
    <property type="entry name" value="NusG-like"/>
</dbReference>
<evidence type="ECO:0000256" key="3">
    <source>
        <dbReference type="ARBA" id="ARBA00023163"/>
    </source>
</evidence>
<dbReference type="SMART" id="SM00738">
    <property type="entry name" value="NGN"/>
    <property type="match status" value="1"/>
</dbReference>
<organism evidence="5 6">
    <name type="scientific">Marinihelvus fidelis</name>
    <dbReference type="NCBI Taxonomy" id="2613842"/>
    <lineage>
        <taxon>Bacteria</taxon>
        <taxon>Pseudomonadati</taxon>
        <taxon>Pseudomonadota</taxon>
        <taxon>Gammaproteobacteria</taxon>
        <taxon>Chromatiales</taxon>
        <taxon>Wenzhouxiangellaceae</taxon>
        <taxon>Marinihelvus</taxon>
    </lineage>
</organism>
<gene>
    <name evidence="5" type="ORF">F3N42_01520</name>
</gene>
<reference evidence="5 6" key="1">
    <citation type="submission" date="2019-09" db="EMBL/GenBank/DDBJ databases">
        <title>Wenzhouxiangella sp. Genome sequencing and assembly.</title>
        <authorList>
            <person name="Zhang R."/>
        </authorList>
    </citation>
    <scope>NUCLEOTIDE SEQUENCE [LARGE SCALE GENOMIC DNA]</scope>
    <source>
        <strain evidence="5 6">W260</strain>
    </source>
</reference>
<sequence>MEWFAVYTRPRQERVAREHLQRQGFDCFLPLAENPYQKLRRQKLRAEPLFPRYLFLQAEPGRQNLAVVRSTRGAVDLVRTGCSLLQVDAGVIQALRSRQDDATGLIRLAPDPVRVGDRVQVFTGPLAGLEGVLAERCGETRAMLMLGLLGRSTLVEVDALALKRAV</sequence>
<dbReference type="AlphaFoldDB" id="A0A5N0TEL6"/>
<evidence type="ECO:0000256" key="1">
    <source>
        <dbReference type="ARBA" id="ARBA00022814"/>
    </source>
</evidence>
<dbReference type="InterPro" id="IPR036735">
    <property type="entry name" value="NGN_dom_sf"/>
</dbReference>
<accession>A0A5N0TEL6</accession>
<dbReference type="CDD" id="cd06091">
    <property type="entry name" value="KOW_NusG"/>
    <property type="match status" value="1"/>
</dbReference>
<dbReference type="InterPro" id="IPR006645">
    <property type="entry name" value="NGN-like_dom"/>
</dbReference>
<proteinExistence type="predicted"/>
<dbReference type="SUPFAM" id="SSF50104">
    <property type="entry name" value="Translation proteins SH3-like domain"/>
    <property type="match status" value="1"/>
</dbReference>
<keyword evidence="2" id="KW-0805">Transcription regulation</keyword>
<dbReference type="Pfam" id="PF02357">
    <property type="entry name" value="NusG"/>
    <property type="match status" value="1"/>
</dbReference>
<protein>
    <recommendedName>
        <fullName evidence="4">NusG-like N-terminal domain-containing protein</fullName>
    </recommendedName>
</protein>
<dbReference type="GO" id="GO:0005829">
    <property type="term" value="C:cytosol"/>
    <property type="evidence" value="ECO:0007669"/>
    <property type="project" value="TreeGrafter"/>
</dbReference>
<evidence type="ECO:0000259" key="4">
    <source>
        <dbReference type="SMART" id="SM00738"/>
    </source>
</evidence>
<dbReference type="GO" id="GO:0031564">
    <property type="term" value="P:transcription antitermination"/>
    <property type="evidence" value="ECO:0007669"/>
    <property type="project" value="UniProtKB-KW"/>
</dbReference>
<dbReference type="InterPro" id="IPR008991">
    <property type="entry name" value="Translation_prot_SH3-like_sf"/>
</dbReference>
<dbReference type="Gene3D" id="3.30.70.940">
    <property type="entry name" value="NusG, N-terminal domain"/>
    <property type="match status" value="1"/>
</dbReference>
<dbReference type="RefSeq" id="WP_150862629.1">
    <property type="nucleotide sequence ID" value="NZ_VYXP01000002.1"/>
</dbReference>